<gene>
    <name evidence="3" type="ORF">SAMN04489760_11339</name>
</gene>
<evidence type="ECO:0000256" key="1">
    <source>
        <dbReference type="SAM" id="SignalP"/>
    </source>
</evidence>
<keyword evidence="3" id="KW-0378">Hydrolase</keyword>
<feature type="chain" id="PRO_5011662969" evidence="1">
    <location>
        <begin position="38"/>
        <end position="261"/>
    </location>
</feature>
<evidence type="ECO:0000313" key="3">
    <source>
        <dbReference type="EMBL" id="SEM39470.1"/>
    </source>
</evidence>
<dbReference type="Proteomes" id="UP000198744">
    <property type="component" value="Unassembled WGS sequence"/>
</dbReference>
<dbReference type="InterPro" id="IPR051049">
    <property type="entry name" value="Dienelactone_hydrolase-like"/>
</dbReference>
<feature type="signal peptide" evidence="1">
    <location>
        <begin position="1"/>
        <end position="37"/>
    </location>
</feature>
<evidence type="ECO:0000313" key="4">
    <source>
        <dbReference type="Proteomes" id="UP000198744"/>
    </source>
</evidence>
<dbReference type="SUPFAM" id="SSF53474">
    <property type="entry name" value="alpha/beta-Hydrolases"/>
    <property type="match status" value="1"/>
</dbReference>
<dbReference type="PANTHER" id="PTHR46623">
    <property type="entry name" value="CARBOXYMETHYLENEBUTENOLIDASE-RELATED"/>
    <property type="match status" value="1"/>
</dbReference>
<keyword evidence="1" id="KW-0732">Signal</keyword>
<dbReference type="Gene3D" id="3.40.50.1820">
    <property type="entry name" value="alpha/beta hydrolase"/>
    <property type="match status" value="1"/>
</dbReference>
<sequence>MEITRTGCIKRKQWITKVASMFMIGLMFASFSASSFAAGGVSSEASSEGIAQTAYSPDNGPGPVVIVISGQTGPASYQFYAAGLARLGYYSVLVAGKDILNPEHTGPANLTKTIERALQSPSAVKGKVAVIGFSLGGGGTLYNAANMPNLVSMVVAYYPATKPWANKIDSLVSHFQVPVLVLAAQRDRYKECCVIETAQAMEVAAKAKGLRFELVVYPEANHGFNLAIGASGEPMGAYREDDARDAWRRTVNMLKLYHPLP</sequence>
<dbReference type="EMBL" id="FOBS01000013">
    <property type="protein sequence ID" value="SEM39470.1"/>
    <property type="molecule type" value="Genomic_DNA"/>
</dbReference>
<keyword evidence="4" id="KW-1185">Reference proteome</keyword>
<dbReference type="InterPro" id="IPR002925">
    <property type="entry name" value="Dienelactn_hydro"/>
</dbReference>
<dbReference type="GO" id="GO:0016787">
    <property type="term" value="F:hydrolase activity"/>
    <property type="evidence" value="ECO:0007669"/>
    <property type="project" value="UniProtKB-KW"/>
</dbReference>
<dbReference type="InterPro" id="IPR029058">
    <property type="entry name" value="AB_hydrolase_fold"/>
</dbReference>
<reference evidence="3 4" key="1">
    <citation type="submission" date="2016-10" db="EMBL/GenBank/DDBJ databases">
        <authorList>
            <person name="de Groot N.N."/>
        </authorList>
    </citation>
    <scope>NUCLEOTIDE SEQUENCE [LARGE SCALE GENOMIC DNA]</scope>
    <source>
        <strain evidence="3 4">DSM 8423</strain>
    </source>
</reference>
<dbReference type="Pfam" id="PF01738">
    <property type="entry name" value="DLH"/>
    <property type="match status" value="1"/>
</dbReference>
<dbReference type="STRING" id="43775.SAMN04489760_11339"/>
<name>A0A1H7Y073_9BACT</name>
<proteinExistence type="predicted"/>
<dbReference type="RefSeq" id="WP_093883567.1">
    <property type="nucleotide sequence ID" value="NZ_FOBS01000013.1"/>
</dbReference>
<protein>
    <submittedName>
        <fullName evidence="3">Dienelactone hydrolase</fullName>
    </submittedName>
</protein>
<dbReference type="PANTHER" id="PTHR46623:SF6">
    <property type="entry name" value="ALPHA_BETA-HYDROLASES SUPERFAMILY PROTEIN"/>
    <property type="match status" value="1"/>
</dbReference>
<feature type="domain" description="Dienelactone hydrolase" evidence="2">
    <location>
        <begin position="109"/>
        <end position="256"/>
    </location>
</feature>
<dbReference type="OrthoDB" id="9771666at2"/>
<dbReference type="AlphaFoldDB" id="A0A1H7Y073"/>
<accession>A0A1H7Y073</accession>
<organism evidence="3 4">
    <name type="scientific">Syntrophus gentianae</name>
    <dbReference type="NCBI Taxonomy" id="43775"/>
    <lineage>
        <taxon>Bacteria</taxon>
        <taxon>Pseudomonadati</taxon>
        <taxon>Thermodesulfobacteriota</taxon>
        <taxon>Syntrophia</taxon>
        <taxon>Syntrophales</taxon>
        <taxon>Syntrophaceae</taxon>
        <taxon>Syntrophus</taxon>
    </lineage>
</organism>
<evidence type="ECO:0000259" key="2">
    <source>
        <dbReference type="Pfam" id="PF01738"/>
    </source>
</evidence>